<dbReference type="STRING" id="639004.SAMN04488239_11920"/>
<evidence type="ECO:0000256" key="1">
    <source>
        <dbReference type="SAM" id="SignalP"/>
    </source>
</evidence>
<protein>
    <submittedName>
        <fullName evidence="2">Uncharacterized protein</fullName>
    </submittedName>
</protein>
<organism evidence="2 3">
    <name type="scientific">Ruegeria marina</name>
    <dbReference type="NCBI Taxonomy" id="639004"/>
    <lineage>
        <taxon>Bacteria</taxon>
        <taxon>Pseudomonadati</taxon>
        <taxon>Pseudomonadota</taxon>
        <taxon>Alphaproteobacteria</taxon>
        <taxon>Rhodobacterales</taxon>
        <taxon>Roseobacteraceae</taxon>
        <taxon>Ruegeria</taxon>
    </lineage>
</organism>
<dbReference type="EMBL" id="FMZV01000019">
    <property type="protein sequence ID" value="SDE42723.1"/>
    <property type="molecule type" value="Genomic_DNA"/>
</dbReference>
<dbReference type="Proteomes" id="UP000199628">
    <property type="component" value="Unassembled WGS sequence"/>
</dbReference>
<proteinExistence type="predicted"/>
<feature type="signal peptide" evidence="1">
    <location>
        <begin position="1"/>
        <end position="24"/>
    </location>
</feature>
<evidence type="ECO:0000313" key="3">
    <source>
        <dbReference type="Proteomes" id="UP000199628"/>
    </source>
</evidence>
<evidence type="ECO:0000313" key="2">
    <source>
        <dbReference type="EMBL" id="SDE42723.1"/>
    </source>
</evidence>
<sequence>MLNLPPVLSLIAVLSALVPHGSRAASLFPSGCEILREAAEPTCMAKVDCGNQVEAIETATSAFQLCTEGKTMSASEAQSILRQFTNVRYYQCCAGNAWIHQTQLQPKN</sequence>
<name>A0A1G7CU01_9RHOB</name>
<accession>A0A1G7CU01</accession>
<gene>
    <name evidence="2" type="ORF">SAMN04488239_11920</name>
</gene>
<keyword evidence="3" id="KW-1185">Reference proteome</keyword>
<dbReference type="AlphaFoldDB" id="A0A1G7CU01"/>
<keyword evidence="1" id="KW-0732">Signal</keyword>
<reference evidence="3" key="1">
    <citation type="submission" date="2016-10" db="EMBL/GenBank/DDBJ databases">
        <authorList>
            <person name="Varghese N."/>
            <person name="Submissions S."/>
        </authorList>
    </citation>
    <scope>NUCLEOTIDE SEQUENCE [LARGE SCALE GENOMIC DNA]</scope>
    <source>
        <strain evidence="3">CGMCC 1.9108</strain>
    </source>
</reference>
<dbReference type="OrthoDB" id="9981873at2"/>
<feature type="chain" id="PRO_5011701024" evidence="1">
    <location>
        <begin position="25"/>
        <end position="108"/>
    </location>
</feature>
<dbReference type="RefSeq" id="WP_143028611.1">
    <property type="nucleotide sequence ID" value="NZ_FMZV01000019.1"/>
</dbReference>